<dbReference type="Pfam" id="PF12770">
    <property type="entry name" value="CHAT"/>
    <property type="match status" value="1"/>
</dbReference>
<feature type="domain" description="CHAT" evidence="1">
    <location>
        <begin position="494"/>
        <end position="784"/>
    </location>
</feature>
<dbReference type="InterPro" id="IPR011990">
    <property type="entry name" value="TPR-like_helical_dom_sf"/>
</dbReference>
<evidence type="ECO:0000313" key="3">
    <source>
        <dbReference type="Proteomes" id="UP000799291"/>
    </source>
</evidence>
<gene>
    <name evidence="2" type="ORF">K458DRAFT_362610</name>
</gene>
<dbReference type="Gene3D" id="1.25.40.10">
    <property type="entry name" value="Tetratricopeptide repeat domain"/>
    <property type="match status" value="1"/>
</dbReference>
<evidence type="ECO:0000259" key="1">
    <source>
        <dbReference type="Pfam" id="PF12770"/>
    </source>
</evidence>
<keyword evidence="3" id="KW-1185">Reference proteome</keyword>
<dbReference type="AlphaFoldDB" id="A0A6G1J8M7"/>
<accession>A0A6G1J8M7</accession>
<organism evidence="2 3">
    <name type="scientific">Lentithecium fluviatile CBS 122367</name>
    <dbReference type="NCBI Taxonomy" id="1168545"/>
    <lineage>
        <taxon>Eukaryota</taxon>
        <taxon>Fungi</taxon>
        <taxon>Dikarya</taxon>
        <taxon>Ascomycota</taxon>
        <taxon>Pezizomycotina</taxon>
        <taxon>Dothideomycetes</taxon>
        <taxon>Pleosporomycetidae</taxon>
        <taxon>Pleosporales</taxon>
        <taxon>Massarineae</taxon>
        <taxon>Lentitheciaceae</taxon>
        <taxon>Lentithecium</taxon>
    </lineage>
</organism>
<sequence>MKKVNLYKASTALRRRYRQDRSDKMALFECIEFAQKAVEQSNAKSPAIQATRWFHLGVVLQEKYLHTRKGSLNDLIEAIACKERSLRIMPADTSADVVVRRFLGTGVAWSWRYQAAREGNPDAESETYFNTAREHYTKALEVSKEGTSNRAAIFDSMGVLFRDRYYEMKRYEKEQLSDLEKAISLLEDALIQTPKSQYMDEKRLRLYDILGCVKGNHYQALQTRPKVNDLLAESFRFCQLAADGTPKSNRSRAERLSNLGIAYQDRYLRSKKAETSDLDKELELYEDALGDAHGPALIRMKAVKEAMDASIETQRWAKAVAIAEEMLELLAQLTHRTHSTEDLEGAIRSFSGLGSVAASVFLKAGKSDLEALQILEKGSSIIHSLTMDIQSNDSEPDTGKLQNIPSESQLLDLASEGPIVCFNVTYLSSHAFLITKTQIRSLELDKLTLRGVEDCIKAMASGYGSSRAKFVSYTLNGVTHSTQSTSVSDVEKGMEWLWDSTAKPVLESLGLLQRHDLSDELPSIWWVGGGSMALVPMHAAGHHHSGSTENTISHAISSYTPSLKVMQYSRGKVWKPLRSGPGVQKPKVVVVEMPATPGYKGSLKTHQETQSIRQHIEKTASVEVLVCPSKARALEIIQDCAILHLARHAELNRTSSFQSALILGSGSRQERLTVDDLRCIDLHSAQIAYLSACSTAASSDRALINENIHLASTLLLAFRHVIGTLWDAYDEAAIEAAGNFYENLLCDGGTSTVPQALHRAVFGYRKKSGNSRKILHWGPFLHTGP</sequence>
<dbReference type="OrthoDB" id="9991317at2759"/>
<dbReference type="InterPro" id="IPR024983">
    <property type="entry name" value="CHAT_dom"/>
</dbReference>
<dbReference type="EMBL" id="MU005576">
    <property type="protein sequence ID" value="KAF2686515.1"/>
    <property type="molecule type" value="Genomic_DNA"/>
</dbReference>
<reference evidence="2" key="1">
    <citation type="journal article" date="2020" name="Stud. Mycol.">
        <title>101 Dothideomycetes genomes: a test case for predicting lifestyles and emergence of pathogens.</title>
        <authorList>
            <person name="Haridas S."/>
            <person name="Albert R."/>
            <person name="Binder M."/>
            <person name="Bloem J."/>
            <person name="Labutti K."/>
            <person name="Salamov A."/>
            <person name="Andreopoulos B."/>
            <person name="Baker S."/>
            <person name="Barry K."/>
            <person name="Bills G."/>
            <person name="Bluhm B."/>
            <person name="Cannon C."/>
            <person name="Castanera R."/>
            <person name="Culley D."/>
            <person name="Daum C."/>
            <person name="Ezra D."/>
            <person name="Gonzalez J."/>
            <person name="Henrissat B."/>
            <person name="Kuo A."/>
            <person name="Liang C."/>
            <person name="Lipzen A."/>
            <person name="Lutzoni F."/>
            <person name="Magnuson J."/>
            <person name="Mondo S."/>
            <person name="Nolan M."/>
            <person name="Ohm R."/>
            <person name="Pangilinan J."/>
            <person name="Park H.-J."/>
            <person name="Ramirez L."/>
            <person name="Alfaro M."/>
            <person name="Sun H."/>
            <person name="Tritt A."/>
            <person name="Yoshinaga Y."/>
            <person name="Zwiers L.-H."/>
            <person name="Turgeon B."/>
            <person name="Goodwin S."/>
            <person name="Spatafora J."/>
            <person name="Crous P."/>
            <person name="Grigoriev I."/>
        </authorList>
    </citation>
    <scope>NUCLEOTIDE SEQUENCE</scope>
    <source>
        <strain evidence="2">CBS 122367</strain>
    </source>
</reference>
<evidence type="ECO:0000313" key="2">
    <source>
        <dbReference type="EMBL" id="KAF2686515.1"/>
    </source>
</evidence>
<dbReference type="Proteomes" id="UP000799291">
    <property type="component" value="Unassembled WGS sequence"/>
</dbReference>
<name>A0A6G1J8M7_9PLEO</name>
<proteinExistence type="predicted"/>
<protein>
    <recommendedName>
        <fullName evidence="1">CHAT domain-containing protein</fullName>
    </recommendedName>
</protein>